<dbReference type="Pfam" id="PF07728">
    <property type="entry name" value="AAA_5"/>
    <property type="match status" value="1"/>
</dbReference>
<dbReference type="Gene3D" id="3.40.50.300">
    <property type="entry name" value="P-loop containing nucleotide triphosphate hydrolases"/>
    <property type="match status" value="2"/>
</dbReference>
<proteinExistence type="predicted"/>
<dbReference type="AlphaFoldDB" id="A0A2P8DYD0"/>
<name>A0A2P8DYD0_9BACT</name>
<dbReference type="RefSeq" id="WP_211299958.1">
    <property type="nucleotide sequence ID" value="NZ_PYGF01000010.1"/>
</dbReference>
<evidence type="ECO:0000259" key="1">
    <source>
        <dbReference type="Pfam" id="PF07728"/>
    </source>
</evidence>
<accession>A0A2P8DYD0</accession>
<dbReference type="GO" id="GO:0016887">
    <property type="term" value="F:ATP hydrolysis activity"/>
    <property type="evidence" value="ECO:0007669"/>
    <property type="project" value="InterPro"/>
</dbReference>
<evidence type="ECO:0000313" key="2">
    <source>
        <dbReference type="EMBL" id="PSL02239.1"/>
    </source>
</evidence>
<dbReference type="Proteomes" id="UP000240708">
    <property type="component" value="Unassembled WGS sequence"/>
</dbReference>
<comment type="caution">
    <text evidence="2">The sequence shown here is derived from an EMBL/GenBank/DDBJ whole genome shotgun (WGS) entry which is preliminary data.</text>
</comment>
<organism evidence="2 3">
    <name type="scientific">Cecembia rubra</name>
    <dbReference type="NCBI Taxonomy" id="1485585"/>
    <lineage>
        <taxon>Bacteria</taxon>
        <taxon>Pseudomonadati</taxon>
        <taxon>Bacteroidota</taxon>
        <taxon>Cytophagia</taxon>
        <taxon>Cytophagales</taxon>
        <taxon>Cyclobacteriaceae</taxon>
        <taxon>Cecembia</taxon>
    </lineage>
</organism>
<protein>
    <submittedName>
        <fullName evidence="2">Dynein-related subfamily AAA family protein</fullName>
    </submittedName>
</protein>
<dbReference type="InterPro" id="IPR027417">
    <property type="entry name" value="P-loop_NTPase"/>
</dbReference>
<keyword evidence="3" id="KW-1185">Reference proteome</keyword>
<dbReference type="SUPFAM" id="SSF52540">
    <property type="entry name" value="P-loop containing nucleoside triphosphate hydrolases"/>
    <property type="match status" value="1"/>
</dbReference>
<dbReference type="InterPro" id="IPR052934">
    <property type="entry name" value="Methyl-DNA_Rec/Restrict_Enz"/>
</dbReference>
<evidence type="ECO:0000313" key="3">
    <source>
        <dbReference type="Proteomes" id="UP000240708"/>
    </source>
</evidence>
<dbReference type="PANTHER" id="PTHR37291">
    <property type="entry name" value="5-METHYLCYTOSINE-SPECIFIC RESTRICTION ENZYME B"/>
    <property type="match status" value="1"/>
</dbReference>
<reference evidence="2 3" key="1">
    <citation type="submission" date="2018-03" db="EMBL/GenBank/DDBJ databases">
        <title>Genomic Encyclopedia of Archaeal and Bacterial Type Strains, Phase II (KMG-II): from individual species to whole genera.</title>
        <authorList>
            <person name="Goeker M."/>
        </authorList>
    </citation>
    <scope>NUCLEOTIDE SEQUENCE [LARGE SCALE GENOMIC DNA]</scope>
    <source>
        <strain evidence="2 3">DSM 28057</strain>
    </source>
</reference>
<gene>
    <name evidence="2" type="ORF">CLV48_11021</name>
</gene>
<dbReference type="InterPro" id="IPR011704">
    <property type="entry name" value="ATPase_dyneun-rel_AAA"/>
</dbReference>
<feature type="domain" description="ATPase dynein-related AAA" evidence="1">
    <location>
        <begin position="451"/>
        <end position="525"/>
    </location>
</feature>
<dbReference type="PANTHER" id="PTHR37291:SF1">
    <property type="entry name" value="TYPE IV METHYL-DIRECTED RESTRICTION ENZYME ECOKMCRB SUBUNIT"/>
    <property type="match status" value="1"/>
</dbReference>
<dbReference type="EMBL" id="PYGF01000010">
    <property type="protein sequence ID" value="PSL02239.1"/>
    <property type="molecule type" value="Genomic_DNA"/>
</dbReference>
<dbReference type="GO" id="GO:0005524">
    <property type="term" value="F:ATP binding"/>
    <property type="evidence" value="ECO:0007669"/>
    <property type="project" value="InterPro"/>
</dbReference>
<sequence length="637" mass="73831">MRNFWHIQMNRGLVNGSTLSQDQVLNMVKNKKIIGTGEWKDKKQDQCKQFKENLNIGDIVMVRNGIQPLALVKVLGDSFPNKTYENERAIEPLSFFDFKLEKKLGKYEGQAQGTLTIINNRSSPTAKFILGWYELIMKEIEMEKIIELLKYKKQIILQGPPGTGKTRVAKEISRKIISNDWISDEDISEAIYPNLNFQSPTGDNSYKITSVIDDTIRVYLNNTGKEYPVYFREIRDRIYKESWKDIEGNLKDDYMSLIALHVFNLFHEKQVKLLQFHPAYSYEDFVRGIVSDTTSGSMSYRSIDKVFGEWSERALKNYNDSRKTPEQLSEEQKVDQFLEEFREYLEEQIEKNDGKLFLEDTIIYLFQVEEDAVRYTGDNWKQVTGQRLLFSDIKKLYLSGVNTRQEIKSNPTVSGLAKHHASYFLRVLNLFKEFVKGKPVSVSESNSVTEKNYVLIVDEINRANLPSVLGELIYGLEYRGEPVESIYEVDGSRSITIPPNLYIIGTMNTADRSVGHIDYAIRRRFAFVDVLPRLEPVHSDARESFKLVSSLFVKNPEDALNTDSNPERSDCLSLDFRPEDVWIGHSYFLTDKKDEEAKQELKIKMKYEVVPLLKEYLKDGILIDEAKVKEIIHMISQ</sequence>